<dbReference type="PANTHER" id="PTHR30015">
    <property type="entry name" value="MRR RESTRICTION SYSTEM PROTEIN"/>
    <property type="match status" value="1"/>
</dbReference>
<comment type="caution">
    <text evidence="2">The sequence shown here is derived from an EMBL/GenBank/DDBJ whole genome shotgun (WGS) entry which is preliminary data.</text>
</comment>
<dbReference type="GO" id="GO:0004519">
    <property type="term" value="F:endonuclease activity"/>
    <property type="evidence" value="ECO:0007669"/>
    <property type="project" value="UniProtKB-KW"/>
</dbReference>
<dbReference type="Pfam" id="PF04471">
    <property type="entry name" value="Mrr_cat"/>
    <property type="match status" value="1"/>
</dbReference>
<name>A0ABW0K886_9BACL</name>
<accession>A0ABW0K886</accession>
<dbReference type="InterPro" id="IPR052906">
    <property type="entry name" value="Type_IV_Methyl-Rstrct_Enzyme"/>
</dbReference>
<sequence length="227" mass="25582">MLINPKVYLIGLLVVALVWAFNQLSAAGKIAKNKIIIDFVNKLTDEELIKNQIKSEQLIEIRWQLSQNGNSYFTGTVRQAISIAISERLKFMKQESKITMTEIDGMKGVEFELYLKSFFEGKGFQVKLTKGSGDHGVDLILNQGGRKIAMQAKRYSPNHGVGNSAIQEVFSGKEFYDCNEGCVITTTHFTNQAMVLANKVGIRLIDRQGIINMVEKKYLHSLRNLTF</sequence>
<gene>
    <name evidence="2" type="ORF">ACFPOG_12400</name>
</gene>
<dbReference type="Gene3D" id="3.40.1350.10">
    <property type="match status" value="1"/>
</dbReference>
<dbReference type="InterPro" id="IPR007560">
    <property type="entry name" value="Restrct_endonuc_IV_Mrr"/>
</dbReference>
<organism evidence="2 3">
    <name type="scientific">Paenibacillus aestuarii</name>
    <dbReference type="NCBI Taxonomy" id="516965"/>
    <lineage>
        <taxon>Bacteria</taxon>
        <taxon>Bacillati</taxon>
        <taxon>Bacillota</taxon>
        <taxon>Bacilli</taxon>
        <taxon>Bacillales</taxon>
        <taxon>Paenibacillaceae</taxon>
        <taxon>Paenibacillus</taxon>
    </lineage>
</organism>
<protein>
    <submittedName>
        <fullName evidence="2">Restriction endonuclease</fullName>
    </submittedName>
</protein>
<dbReference type="RefSeq" id="WP_377524617.1">
    <property type="nucleotide sequence ID" value="NZ_JBHSMJ010000017.1"/>
</dbReference>
<evidence type="ECO:0000313" key="3">
    <source>
        <dbReference type="Proteomes" id="UP001596044"/>
    </source>
</evidence>
<dbReference type="Proteomes" id="UP001596044">
    <property type="component" value="Unassembled WGS sequence"/>
</dbReference>
<dbReference type="InterPro" id="IPR011335">
    <property type="entry name" value="Restrct_endonuc-II-like"/>
</dbReference>
<feature type="domain" description="Restriction endonuclease type IV Mrr" evidence="1">
    <location>
        <begin position="103"/>
        <end position="213"/>
    </location>
</feature>
<dbReference type="PANTHER" id="PTHR30015:SF6">
    <property type="entry name" value="SLL1429 PROTEIN"/>
    <property type="match status" value="1"/>
</dbReference>
<proteinExistence type="predicted"/>
<reference evidence="3" key="1">
    <citation type="journal article" date="2019" name="Int. J. Syst. Evol. Microbiol.">
        <title>The Global Catalogue of Microorganisms (GCM) 10K type strain sequencing project: providing services to taxonomists for standard genome sequencing and annotation.</title>
        <authorList>
            <consortium name="The Broad Institute Genomics Platform"/>
            <consortium name="The Broad Institute Genome Sequencing Center for Infectious Disease"/>
            <person name="Wu L."/>
            <person name="Ma J."/>
        </authorList>
    </citation>
    <scope>NUCLEOTIDE SEQUENCE [LARGE SCALE GENOMIC DNA]</scope>
    <source>
        <strain evidence="3">KACC 11904</strain>
    </source>
</reference>
<dbReference type="EMBL" id="JBHSMJ010000017">
    <property type="protein sequence ID" value="MFC5449066.1"/>
    <property type="molecule type" value="Genomic_DNA"/>
</dbReference>
<keyword evidence="2" id="KW-0378">Hydrolase</keyword>
<dbReference type="SUPFAM" id="SSF52980">
    <property type="entry name" value="Restriction endonuclease-like"/>
    <property type="match status" value="1"/>
</dbReference>
<keyword evidence="2" id="KW-0255">Endonuclease</keyword>
<dbReference type="InterPro" id="IPR011856">
    <property type="entry name" value="tRNA_endonuc-like_dom_sf"/>
</dbReference>
<keyword evidence="3" id="KW-1185">Reference proteome</keyword>
<evidence type="ECO:0000259" key="1">
    <source>
        <dbReference type="Pfam" id="PF04471"/>
    </source>
</evidence>
<evidence type="ECO:0000313" key="2">
    <source>
        <dbReference type="EMBL" id="MFC5449066.1"/>
    </source>
</evidence>
<keyword evidence="2" id="KW-0540">Nuclease</keyword>